<protein>
    <recommendedName>
        <fullName evidence="4">Xapx domain-containing protein</fullName>
    </recommendedName>
</protein>
<keyword evidence="1" id="KW-0472">Membrane</keyword>
<evidence type="ECO:0000313" key="2">
    <source>
        <dbReference type="EMBL" id="KFA94177.1"/>
    </source>
</evidence>
<reference evidence="2 3" key="1">
    <citation type="submission" date="2014-07" db="EMBL/GenBank/DDBJ databases">
        <title>Draft Genome Sequence of Gephyronic Acid Producer, Cystobacter violaceus Strain Cb vi76.</title>
        <authorList>
            <person name="Stevens D.C."/>
            <person name="Young J."/>
            <person name="Carmichael R."/>
            <person name="Tan J."/>
            <person name="Taylor R.E."/>
        </authorList>
    </citation>
    <scope>NUCLEOTIDE SEQUENCE [LARGE SCALE GENOMIC DNA]</scope>
    <source>
        <strain evidence="2 3">Cb vi76</strain>
    </source>
</reference>
<name>A0A084T0E2_9BACT</name>
<dbReference type="NCBIfam" id="TIGR03510">
    <property type="entry name" value="XapX"/>
    <property type="match status" value="1"/>
</dbReference>
<keyword evidence="1" id="KW-0812">Transmembrane</keyword>
<evidence type="ECO:0000256" key="1">
    <source>
        <dbReference type="SAM" id="Phobius"/>
    </source>
</evidence>
<dbReference type="InterPro" id="IPR020017">
    <property type="entry name" value="XapX_domain"/>
</dbReference>
<accession>A0A084T0E2</accession>
<dbReference type="Proteomes" id="UP000028547">
    <property type="component" value="Unassembled WGS sequence"/>
</dbReference>
<sequence length="75" mass="7954">MSWKFCIGLLLGLAIGLGCRWLGIPVPAPPMLVGASLVVAMTSGYLLADHFIATHPAKHRHDCGGPSGETRETRT</sequence>
<organism evidence="2 3">
    <name type="scientific">Archangium violaceum Cb vi76</name>
    <dbReference type="NCBI Taxonomy" id="1406225"/>
    <lineage>
        <taxon>Bacteria</taxon>
        <taxon>Pseudomonadati</taxon>
        <taxon>Myxococcota</taxon>
        <taxon>Myxococcia</taxon>
        <taxon>Myxococcales</taxon>
        <taxon>Cystobacterineae</taxon>
        <taxon>Archangiaceae</taxon>
        <taxon>Archangium</taxon>
    </lineage>
</organism>
<gene>
    <name evidence="2" type="ORF">Q664_04440</name>
</gene>
<proteinExistence type="predicted"/>
<dbReference type="AlphaFoldDB" id="A0A084T0E2"/>
<evidence type="ECO:0008006" key="4">
    <source>
        <dbReference type="Google" id="ProtNLM"/>
    </source>
</evidence>
<feature type="transmembrane region" description="Helical" evidence="1">
    <location>
        <begin position="28"/>
        <end position="48"/>
    </location>
</feature>
<dbReference type="EMBL" id="JPMI01000025">
    <property type="protein sequence ID" value="KFA94177.1"/>
    <property type="molecule type" value="Genomic_DNA"/>
</dbReference>
<dbReference type="RefSeq" id="WP_043390090.1">
    <property type="nucleotide sequence ID" value="NZ_JPMI01000025.1"/>
</dbReference>
<comment type="caution">
    <text evidence="2">The sequence shown here is derived from an EMBL/GenBank/DDBJ whole genome shotgun (WGS) entry which is preliminary data.</text>
</comment>
<evidence type="ECO:0000313" key="3">
    <source>
        <dbReference type="Proteomes" id="UP000028547"/>
    </source>
</evidence>
<keyword evidence="1" id="KW-1133">Transmembrane helix</keyword>
<dbReference type="PROSITE" id="PS51257">
    <property type="entry name" value="PROKAR_LIPOPROTEIN"/>
    <property type="match status" value="1"/>
</dbReference>